<keyword evidence="2" id="KW-1185">Reference proteome</keyword>
<gene>
    <name evidence="1" type="ORF">CLO192961_LOCUS462866</name>
</gene>
<evidence type="ECO:0000313" key="2">
    <source>
        <dbReference type="Proteomes" id="UP000766486"/>
    </source>
</evidence>
<organism evidence="1 2">
    <name type="scientific">Bionectria ochroleuca</name>
    <name type="common">Gliocladium roseum</name>
    <dbReference type="NCBI Taxonomy" id="29856"/>
    <lineage>
        <taxon>Eukaryota</taxon>
        <taxon>Fungi</taxon>
        <taxon>Dikarya</taxon>
        <taxon>Ascomycota</taxon>
        <taxon>Pezizomycotina</taxon>
        <taxon>Sordariomycetes</taxon>
        <taxon>Hypocreomycetidae</taxon>
        <taxon>Hypocreales</taxon>
        <taxon>Bionectriaceae</taxon>
        <taxon>Clonostachys</taxon>
    </lineage>
</organism>
<dbReference type="Proteomes" id="UP000766486">
    <property type="component" value="Unassembled WGS sequence"/>
</dbReference>
<comment type="caution">
    <text evidence="1">The sequence shown here is derived from an EMBL/GenBank/DDBJ whole genome shotgun (WGS) entry which is preliminary data.</text>
</comment>
<dbReference type="EMBL" id="CABFNS010000936">
    <property type="protein sequence ID" value="VUC37098.1"/>
    <property type="molecule type" value="Genomic_DNA"/>
</dbReference>
<name>A0ABY6V078_BIOOC</name>
<sequence>MFCQPSSSRAAPAYIVEETVFPESVLPEIQQIKKNTESSRAMEKLRGIQTLRVFPHCRLCRFKFQEDEKVVVVTLDNKHSKPFLYAYHDSHIDKALKAEIVCTSSADEANGDHHIGTGCHLTCLRFANKLEPEDVVHQAQVSNHFRQFDHQLPLSGTTVIKAALKSDLSLVYSPKKHLMIDVSNKRQRFESRAKEAFLKAKFLFQPDKGKPMGRLFAASLYAYEPPASEESRRLLHVRSQLAMLFSKRSKSRVSLPLEIWKSIAGYLVSEFAICSMLSLPFRNSTEVSTANDLWATHVNIDGIDYMSKLTSKPSRGAKLALRAADMAFGNSLYILEDHLGIRKMIASAQPPTHKGEMSAWWRVVPLERGEKLSFTTDSLKLHYRSGRKKALGLGQSVSPDDCLWSKPISPQDIDELFFYQPLSQRATMHMVSIPINQPGCTGYSVCWIKTPSWKGERKKGTGLVYIHAHQPGESLSFYEDVARHTDNYIWQYAPTMEGERLMELELLYNRHKSPPRRLTLAFRTSKKRDLVFGPYAEKLNLEKTLTWNETWGWDLVSTFSEDAPDTLWMEYPRFEGGTSGFVIGPQHRGLSCSRYFDPFKALPPSLPCPLPDRRQDKELFQSSASLSDLSEIVVCRSRMAGQHSSICGLLLRYEDSSERSVGSFRVDWAERPISVPGKSPALFLNFIQDDLRCFINELAFFPQDTHGMLNTWKEFYWADELVWVYSWKDCYVYSI</sequence>
<proteinExistence type="predicted"/>
<evidence type="ECO:0000313" key="1">
    <source>
        <dbReference type="EMBL" id="VUC37098.1"/>
    </source>
</evidence>
<reference evidence="1 2" key="1">
    <citation type="submission" date="2019-06" db="EMBL/GenBank/DDBJ databases">
        <authorList>
            <person name="Broberg M."/>
        </authorList>
    </citation>
    <scope>NUCLEOTIDE SEQUENCE [LARGE SCALE GENOMIC DNA]</scope>
</reference>
<protein>
    <recommendedName>
        <fullName evidence="3">Heterokaryon incompatibility domain-containing protein</fullName>
    </recommendedName>
</protein>
<accession>A0ABY6V078</accession>
<evidence type="ECO:0008006" key="3">
    <source>
        <dbReference type="Google" id="ProtNLM"/>
    </source>
</evidence>